<feature type="domain" description="6-phosphogluconate dehydrogenase NADP-binding" evidence="12">
    <location>
        <begin position="41"/>
        <end position="199"/>
    </location>
</feature>
<dbReference type="InterPro" id="IPR015815">
    <property type="entry name" value="HIBADH-related"/>
</dbReference>
<dbReference type="AlphaFoldDB" id="A0AA36FFF8"/>
<evidence type="ECO:0000256" key="7">
    <source>
        <dbReference type="ARBA" id="ARBA00023027"/>
    </source>
</evidence>
<organism evidence="14 15">
    <name type="scientific">Octopus vulgaris</name>
    <name type="common">Common octopus</name>
    <dbReference type="NCBI Taxonomy" id="6645"/>
    <lineage>
        <taxon>Eukaryota</taxon>
        <taxon>Metazoa</taxon>
        <taxon>Spiralia</taxon>
        <taxon>Lophotrochozoa</taxon>
        <taxon>Mollusca</taxon>
        <taxon>Cephalopoda</taxon>
        <taxon>Coleoidea</taxon>
        <taxon>Octopodiformes</taxon>
        <taxon>Octopoda</taxon>
        <taxon>Incirrata</taxon>
        <taxon>Octopodidae</taxon>
        <taxon>Octopus</taxon>
    </lineage>
</organism>
<evidence type="ECO:0000256" key="8">
    <source>
        <dbReference type="ARBA" id="ARBA00023128"/>
    </source>
</evidence>
<dbReference type="PANTHER" id="PTHR22981">
    <property type="entry name" value="3-HYDROXYISOBUTYRATE DEHYDROGENASE-RELATED"/>
    <property type="match status" value="1"/>
</dbReference>
<dbReference type="InterPro" id="IPR006115">
    <property type="entry name" value="6PGDH_NADP-bd"/>
</dbReference>
<comment type="similarity">
    <text evidence="3">Belongs to the HIBADH-related family. 3-hydroxyisobutyrate dehydrogenase subfamily.</text>
</comment>
<dbReference type="GO" id="GO:0050661">
    <property type="term" value="F:NADP binding"/>
    <property type="evidence" value="ECO:0007669"/>
    <property type="project" value="InterPro"/>
</dbReference>
<dbReference type="EC" id="1.1.1.31" evidence="11"/>
<sequence>MSYTSKIIFSTMLRFSATNLSRRASVIPRMYSDSASDKGCVGFVGLGNMGAHMARNLIKKGHSLVVFDLSESACNSLKEAGAKIASSPAAVAESSQKIVTMLPSSPHVRAVYCGPGGIYSKFQKGTLLMDSSTIDPAVSQEMAEKAEELGGVMVDSPVSGGILAARDALLTFMVGGTESGFAESKKVLDLMGKNVIHCGPSGTGQAAKICNNMLLAISMIGTSEAMNLGIKLGLDAKMLASILNVSSGRCWSSEMYNPVPGVKEGVPSSNNYKGGFGTALMLKDLGLAQNAAGATQSPTPLGGMALNLYRIMCNNGFSEMDFSSVYKFLQKRESS</sequence>
<dbReference type="Pfam" id="PF03446">
    <property type="entry name" value="NAD_binding_2"/>
    <property type="match status" value="1"/>
</dbReference>
<evidence type="ECO:0000313" key="15">
    <source>
        <dbReference type="Proteomes" id="UP001162480"/>
    </source>
</evidence>
<evidence type="ECO:0000259" key="13">
    <source>
        <dbReference type="Pfam" id="PF14833"/>
    </source>
</evidence>
<comment type="subcellular location">
    <subcellularLocation>
        <location evidence="1">Mitochondrion</location>
    </subcellularLocation>
</comment>
<evidence type="ECO:0000256" key="11">
    <source>
        <dbReference type="RuleBase" id="RU910714"/>
    </source>
</evidence>
<reference evidence="14" key="1">
    <citation type="submission" date="2023-08" db="EMBL/GenBank/DDBJ databases">
        <authorList>
            <person name="Alioto T."/>
            <person name="Alioto T."/>
            <person name="Gomez Garrido J."/>
        </authorList>
    </citation>
    <scope>NUCLEOTIDE SEQUENCE</scope>
</reference>
<dbReference type="GO" id="GO:0006574">
    <property type="term" value="P:L-valine catabolic process"/>
    <property type="evidence" value="ECO:0007669"/>
    <property type="project" value="TreeGrafter"/>
</dbReference>
<dbReference type="InterPro" id="IPR036291">
    <property type="entry name" value="NAD(P)-bd_dom_sf"/>
</dbReference>
<dbReference type="GO" id="GO:0051287">
    <property type="term" value="F:NAD binding"/>
    <property type="evidence" value="ECO:0007669"/>
    <property type="project" value="InterPro"/>
</dbReference>
<evidence type="ECO:0000256" key="3">
    <source>
        <dbReference type="ARBA" id="ARBA00006013"/>
    </source>
</evidence>
<dbReference type="Proteomes" id="UP001162480">
    <property type="component" value="Chromosome 17"/>
</dbReference>
<keyword evidence="4 11" id="KW-0101">Branched-chain amino acid catabolism</keyword>
<evidence type="ECO:0000256" key="6">
    <source>
        <dbReference type="ARBA" id="ARBA00023002"/>
    </source>
</evidence>
<name>A0AA36FFF8_OCTVU</name>
<dbReference type="FunFam" id="3.40.50.720:FF:000119">
    <property type="entry name" value="3-hydroxyisobutyrate dehydrogenase"/>
    <property type="match status" value="1"/>
</dbReference>
<dbReference type="InterPro" id="IPR013328">
    <property type="entry name" value="6PGD_dom2"/>
</dbReference>
<dbReference type="GO" id="GO:0008442">
    <property type="term" value="F:3-hydroxyisobutyrate dehydrogenase activity"/>
    <property type="evidence" value="ECO:0007669"/>
    <property type="project" value="UniProtKB-EC"/>
</dbReference>
<dbReference type="SUPFAM" id="SSF48179">
    <property type="entry name" value="6-phosphogluconate dehydrogenase C-terminal domain-like"/>
    <property type="match status" value="1"/>
</dbReference>
<keyword evidence="15" id="KW-1185">Reference proteome</keyword>
<keyword evidence="6 11" id="KW-0560">Oxidoreductase</keyword>
<evidence type="ECO:0000256" key="2">
    <source>
        <dbReference type="ARBA" id="ARBA00005109"/>
    </source>
</evidence>
<gene>
    <name evidence="14" type="ORF">OCTVUL_1B002964</name>
</gene>
<dbReference type="Gene3D" id="3.40.50.720">
    <property type="entry name" value="NAD(P)-binding Rossmann-like Domain"/>
    <property type="match status" value="1"/>
</dbReference>
<dbReference type="PROSITE" id="PS00895">
    <property type="entry name" value="3_HYDROXYISOBUT_DH"/>
    <property type="match status" value="1"/>
</dbReference>
<evidence type="ECO:0000256" key="5">
    <source>
        <dbReference type="ARBA" id="ARBA00022946"/>
    </source>
</evidence>
<protein>
    <recommendedName>
        <fullName evidence="11">3-hydroxyisobutyrate dehydrogenase</fullName>
        <shortName evidence="11">HIBADH</shortName>
        <ecNumber evidence="11">1.1.1.31</ecNumber>
    </recommendedName>
</protein>
<dbReference type="InterPro" id="IPR008927">
    <property type="entry name" value="6-PGluconate_DH-like_C_sf"/>
</dbReference>
<accession>A0AA36FFF8</accession>
<keyword evidence="5" id="KW-0809">Transit peptide</keyword>
<dbReference type="FunFam" id="1.10.1040.10:FF:000006">
    <property type="entry name" value="3-hydroxyisobutyrate dehydrogenase"/>
    <property type="match status" value="1"/>
</dbReference>
<comment type="pathway">
    <text evidence="2 11">Amino-acid degradation; L-valine degradation.</text>
</comment>
<dbReference type="Pfam" id="PF14833">
    <property type="entry name" value="NAD_binding_11"/>
    <property type="match status" value="1"/>
</dbReference>
<feature type="active site" evidence="10">
    <location>
        <position position="208"/>
    </location>
</feature>
<keyword evidence="8" id="KW-0496">Mitochondrion</keyword>
<evidence type="ECO:0000256" key="1">
    <source>
        <dbReference type="ARBA" id="ARBA00004173"/>
    </source>
</evidence>
<proteinExistence type="inferred from homology"/>
<dbReference type="InterPro" id="IPR002204">
    <property type="entry name" value="3-OH-isobutyrate_DH-rel_CS"/>
</dbReference>
<dbReference type="InterPro" id="IPR029154">
    <property type="entry name" value="HIBADH-like_NADP-bd"/>
</dbReference>
<evidence type="ECO:0000313" key="14">
    <source>
        <dbReference type="EMBL" id="CAI9735652.1"/>
    </source>
</evidence>
<keyword evidence="7 11" id="KW-0520">NAD</keyword>
<feature type="domain" description="3-hydroxyisobutyrate dehydrogenase-like NAD-binding" evidence="13">
    <location>
        <begin position="202"/>
        <end position="329"/>
    </location>
</feature>
<dbReference type="NCBIfam" id="TIGR01692">
    <property type="entry name" value="HIBADH"/>
    <property type="match status" value="1"/>
</dbReference>
<evidence type="ECO:0000259" key="12">
    <source>
        <dbReference type="Pfam" id="PF03446"/>
    </source>
</evidence>
<evidence type="ECO:0000256" key="4">
    <source>
        <dbReference type="ARBA" id="ARBA00022456"/>
    </source>
</evidence>
<dbReference type="PIRSF" id="PIRSF000103">
    <property type="entry name" value="HIBADH"/>
    <property type="match status" value="1"/>
</dbReference>
<dbReference type="GO" id="GO:0005739">
    <property type="term" value="C:mitochondrion"/>
    <property type="evidence" value="ECO:0007669"/>
    <property type="project" value="UniProtKB-SubCell"/>
</dbReference>
<dbReference type="Gene3D" id="1.10.1040.10">
    <property type="entry name" value="N-(1-d-carboxylethyl)-l-norvaline Dehydrogenase, domain 2"/>
    <property type="match status" value="1"/>
</dbReference>
<dbReference type="InterPro" id="IPR011548">
    <property type="entry name" value="HIBADH"/>
</dbReference>
<comment type="catalytic activity">
    <reaction evidence="9 11">
        <text>3-hydroxy-2-methylpropanoate + NAD(+) = 2-methyl-3-oxopropanoate + NADH + H(+)</text>
        <dbReference type="Rhea" id="RHEA:17681"/>
        <dbReference type="ChEBI" id="CHEBI:11805"/>
        <dbReference type="ChEBI" id="CHEBI:15378"/>
        <dbReference type="ChEBI" id="CHEBI:57540"/>
        <dbReference type="ChEBI" id="CHEBI:57700"/>
        <dbReference type="ChEBI" id="CHEBI:57945"/>
        <dbReference type="EC" id="1.1.1.31"/>
    </reaction>
</comment>
<dbReference type="EMBL" id="OX597830">
    <property type="protein sequence ID" value="CAI9735652.1"/>
    <property type="molecule type" value="Genomic_DNA"/>
</dbReference>
<dbReference type="SUPFAM" id="SSF51735">
    <property type="entry name" value="NAD(P)-binding Rossmann-fold domains"/>
    <property type="match status" value="1"/>
</dbReference>
<dbReference type="PANTHER" id="PTHR22981:SF7">
    <property type="entry name" value="3-HYDROXYISOBUTYRATE DEHYDROGENASE, MITOCHONDRIAL"/>
    <property type="match status" value="1"/>
</dbReference>
<evidence type="ECO:0000256" key="9">
    <source>
        <dbReference type="ARBA" id="ARBA00049197"/>
    </source>
</evidence>
<evidence type="ECO:0000256" key="10">
    <source>
        <dbReference type="PIRSR" id="PIRSR000103-1"/>
    </source>
</evidence>